<dbReference type="OrthoDB" id="3296622at2"/>
<evidence type="ECO:0000313" key="3">
    <source>
        <dbReference type="Proteomes" id="UP000320244"/>
    </source>
</evidence>
<dbReference type="EMBL" id="VCQV01000011">
    <property type="protein sequence ID" value="TWP36535.1"/>
    <property type="molecule type" value="Genomic_DNA"/>
</dbReference>
<comment type="caution">
    <text evidence="2">The sequence shown here is derived from an EMBL/GenBank/DDBJ whole genome shotgun (WGS) entry which is preliminary data.</text>
</comment>
<dbReference type="SMART" id="SM00347">
    <property type="entry name" value="HTH_MARR"/>
    <property type="match status" value="1"/>
</dbReference>
<reference evidence="2 3" key="2">
    <citation type="submission" date="2019-08" db="EMBL/GenBank/DDBJ databases">
        <title>Jejuicoccus antrihumi gen. nov., sp. nov., a new member of the family Dermacoccaceae isolated from a cave.</title>
        <authorList>
            <person name="Schumann P."/>
            <person name="Kim I.S."/>
        </authorList>
    </citation>
    <scope>NUCLEOTIDE SEQUENCE [LARGE SCALE GENOMIC DNA]</scope>
    <source>
        <strain evidence="2 3">C5-26</strain>
    </source>
</reference>
<organism evidence="2 3">
    <name type="scientific">Leekyejoonella antrihumi</name>
    <dbReference type="NCBI Taxonomy" id="1660198"/>
    <lineage>
        <taxon>Bacteria</taxon>
        <taxon>Bacillati</taxon>
        <taxon>Actinomycetota</taxon>
        <taxon>Actinomycetes</taxon>
        <taxon>Micrococcales</taxon>
        <taxon>Dermacoccaceae</taxon>
        <taxon>Leekyejoonella</taxon>
    </lineage>
</organism>
<name>A0A563E2B0_9MICO</name>
<protein>
    <submittedName>
        <fullName evidence="2">MarR family transcriptional regulator</fullName>
    </submittedName>
</protein>
<reference evidence="2 3" key="1">
    <citation type="submission" date="2019-05" db="EMBL/GenBank/DDBJ databases">
        <authorList>
            <person name="Lee S.D."/>
        </authorList>
    </citation>
    <scope>NUCLEOTIDE SEQUENCE [LARGE SCALE GENOMIC DNA]</scope>
    <source>
        <strain evidence="2 3">C5-26</strain>
    </source>
</reference>
<feature type="domain" description="HTH marR-type" evidence="1">
    <location>
        <begin position="49"/>
        <end position="188"/>
    </location>
</feature>
<evidence type="ECO:0000313" key="2">
    <source>
        <dbReference type="EMBL" id="TWP36535.1"/>
    </source>
</evidence>
<dbReference type="SUPFAM" id="SSF46785">
    <property type="entry name" value="Winged helix' DNA-binding domain"/>
    <property type="match status" value="1"/>
</dbReference>
<dbReference type="PANTHER" id="PTHR33164">
    <property type="entry name" value="TRANSCRIPTIONAL REGULATOR, MARR FAMILY"/>
    <property type="match status" value="1"/>
</dbReference>
<sequence>MGRCRVRGRSDRASAFAGSQGDRLTHVNARLPFDPIARAAQQWRTHWGEDSPYQAMATVTSIMRVQQILLAELDGALASLDLTFARYEALVLLTFSRTGELPMSKVGERLMIHPTSATHIVQRLAVQGYVDRVPNPRDGRGTLARITDAGRAVMEEATGRLHSIEFDLADLTTEQHRQMFELLRAVRVGAGDFDNY</sequence>
<evidence type="ECO:0000259" key="1">
    <source>
        <dbReference type="PROSITE" id="PS50995"/>
    </source>
</evidence>
<accession>A0A563E2B0</accession>
<dbReference type="Pfam" id="PF12802">
    <property type="entry name" value="MarR_2"/>
    <property type="match status" value="1"/>
</dbReference>
<dbReference type="InterPro" id="IPR036390">
    <property type="entry name" value="WH_DNA-bd_sf"/>
</dbReference>
<keyword evidence="3" id="KW-1185">Reference proteome</keyword>
<dbReference type="PANTHER" id="PTHR33164:SF101">
    <property type="entry name" value="TRANSCRIPTIONAL REPRESSOR MPRA"/>
    <property type="match status" value="1"/>
</dbReference>
<proteinExistence type="predicted"/>
<dbReference type="InterPro" id="IPR039422">
    <property type="entry name" value="MarR/SlyA-like"/>
</dbReference>
<gene>
    <name evidence="2" type="ORF">FGL98_10020</name>
</gene>
<dbReference type="Proteomes" id="UP000320244">
    <property type="component" value="Unassembled WGS sequence"/>
</dbReference>
<dbReference type="GO" id="GO:0006950">
    <property type="term" value="P:response to stress"/>
    <property type="evidence" value="ECO:0007669"/>
    <property type="project" value="TreeGrafter"/>
</dbReference>
<dbReference type="InterPro" id="IPR000835">
    <property type="entry name" value="HTH_MarR-typ"/>
</dbReference>
<dbReference type="PROSITE" id="PS50995">
    <property type="entry name" value="HTH_MARR_2"/>
    <property type="match status" value="1"/>
</dbReference>
<dbReference type="Gene3D" id="1.10.10.10">
    <property type="entry name" value="Winged helix-like DNA-binding domain superfamily/Winged helix DNA-binding domain"/>
    <property type="match status" value="1"/>
</dbReference>
<dbReference type="GO" id="GO:0003700">
    <property type="term" value="F:DNA-binding transcription factor activity"/>
    <property type="evidence" value="ECO:0007669"/>
    <property type="project" value="InterPro"/>
</dbReference>
<dbReference type="InterPro" id="IPR036388">
    <property type="entry name" value="WH-like_DNA-bd_sf"/>
</dbReference>
<dbReference type="AlphaFoldDB" id="A0A563E2B0"/>